<gene>
    <name evidence="1" type="ORF">ATANTOWER_016218</name>
</gene>
<sequence>MLFSLKRRLIIWAYFAATGPGLHPVIESNIESFEYSRVKCEPICLSHQEDNDLKQNLSSKAKWLNIYTWRYPLVQSLSCVLCIEVKLKEYQNLVKTSYCYCALITKPST</sequence>
<reference evidence="1 2" key="1">
    <citation type="submission" date="2021-07" db="EMBL/GenBank/DDBJ databases">
        <authorList>
            <person name="Palmer J.M."/>
        </authorList>
    </citation>
    <scope>NUCLEOTIDE SEQUENCE [LARGE SCALE GENOMIC DNA]</scope>
    <source>
        <strain evidence="1 2">AT_MEX2019</strain>
        <tissue evidence="1">Muscle</tissue>
    </source>
</reference>
<proteinExistence type="predicted"/>
<accession>A0ABU7B001</accession>
<dbReference type="EMBL" id="JAHUTI010032862">
    <property type="protein sequence ID" value="MED6243179.1"/>
    <property type="molecule type" value="Genomic_DNA"/>
</dbReference>
<keyword evidence="2" id="KW-1185">Reference proteome</keyword>
<dbReference type="Proteomes" id="UP001345963">
    <property type="component" value="Unassembled WGS sequence"/>
</dbReference>
<comment type="caution">
    <text evidence="1">The sequence shown here is derived from an EMBL/GenBank/DDBJ whole genome shotgun (WGS) entry which is preliminary data.</text>
</comment>
<name>A0ABU7B001_9TELE</name>
<protein>
    <submittedName>
        <fullName evidence="1">Uncharacterized protein</fullName>
    </submittedName>
</protein>
<evidence type="ECO:0000313" key="1">
    <source>
        <dbReference type="EMBL" id="MED6243179.1"/>
    </source>
</evidence>
<organism evidence="1 2">
    <name type="scientific">Ataeniobius toweri</name>
    <dbReference type="NCBI Taxonomy" id="208326"/>
    <lineage>
        <taxon>Eukaryota</taxon>
        <taxon>Metazoa</taxon>
        <taxon>Chordata</taxon>
        <taxon>Craniata</taxon>
        <taxon>Vertebrata</taxon>
        <taxon>Euteleostomi</taxon>
        <taxon>Actinopterygii</taxon>
        <taxon>Neopterygii</taxon>
        <taxon>Teleostei</taxon>
        <taxon>Neoteleostei</taxon>
        <taxon>Acanthomorphata</taxon>
        <taxon>Ovalentaria</taxon>
        <taxon>Atherinomorphae</taxon>
        <taxon>Cyprinodontiformes</taxon>
        <taxon>Goodeidae</taxon>
        <taxon>Ataeniobius</taxon>
    </lineage>
</organism>
<evidence type="ECO:0000313" key="2">
    <source>
        <dbReference type="Proteomes" id="UP001345963"/>
    </source>
</evidence>